<dbReference type="Pfam" id="PF01047">
    <property type="entry name" value="MarR"/>
    <property type="match status" value="1"/>
</dbReference>
<dbReference type="InterPro" id="IPR036390">
    <property type="entry name" value="WH_DNA-bd_sf"/>
</dbReference>
<evidence type="ECO:0000256" key="3">
    <source>
        <dbReference type="ARBA" id="ARBA00023163"/>
    </source>
</evidence>
<dbReference type="RefSeq" id="WP_209891942.1">
    <property type="nucleotide sequence ID" value="NZ_JAGGMR010000001.1"/>
</dbReference>
<dbReference type="Gene3D" id="1.10.10.10">
    <property type="entry name" value="Winged helix-like DNA-binding domain superfamily/Winged helix DNA-binding domain"/>
    <property type="match status" value="1"/>
</dbReference>
<dbReference type="InterPro" id="IPR036388">
    <property type="entry name" value="WH-like_DNA-bd_sf"/>
</dbReference>
<dbReference type="EMBL" id="JAGGMR010000001">
    <property type="protein sequence ID" value="MBP2191001.1"/>
    <property type="molecule type" value="Genomic_DNA"/>
</dbReference>
<dbReference type="PROSITE" id="PS01117">
    <property type="entry name" value="HTH_MARR_1"/>
    <property type="match status" value="1"/>
</dbReference>
<dbReference type="SMART" id="SM00347">
    <property type="entry name" value="HTH_MARR"/>
    <property type="match status" value="1"/>
</dbReference>
<dbReference type="InterPro" id="IPR000835">
    <property type="entry name" value="HTH_MarR-typ"/>
</dbReference>
<keyword evidence="7" id="KW-1185">Reference proteome</keyword>
<dbReference type="InterPro" id="IPR052526">
    <property type="entry name" value="HTH-type_Bedaq_tolerance"/>
</dbReference>
<dbReference type="PANTHER" id="PTHR39515">
    <property type="entry name" value="CONSERVED PROTEIN"/>
    <property type="match status" value="1"/>
</dbReference>
<feature type="region of interest" description="Disordered" evidence="4">
    <location>
        <begin position="145"/>
        <end position="164"/>
    </location>
</feature>
<evidence type="ECO:0000256" key="1">
    <source>
        <dbReference type="ARBA" id="ARBA00023015"/>
    </source>
</evidence>
<accession>A0ABS4QH16</accession>
<comment type="caution">
    <text evidence="6">The sequence shown here is derived from an EMBL/GenBank/DDBJ whole genome shotgun (WGS) entry which is preliminary data.</text>
</comment>
<sequence length="164" mass="17727">MAVSADTAEGLIRELYLVGRAMRLALLHPEEDELLPGAVAVLGILEAKGPSRQGDLAIHLCISPSVLSRQVAELVRSGFISRHADPDDGRANVVQVTEAGRDLLHRVRLARARGLQAVLSDWSEDEAEQARATVQNLKNALTTHVHHTAASHRPVSSESQEVNV</sequence>
<dbReference type="SUPFAM" id="SSF46785">
    <property type="entry name" value="Winged helix' DNA-binding domain"/>
    <property type="match status" value="1"/>
</dbReference>
<dbReference type="PROSITE" id="PS50995">
    <property type="entry name" value="HTH_MARR_2"/>
    <property type="match status" value="1"/>
</dbReference>
<evidence type="ECO:0000313" key="6">
    <source>
        <dbReference type="EMBL" id="MBP2191001.1"/>
    </source>
</evidence>
<feature type="compositionally biased region" description="Polar residues" evidence="4">
    <location>
        <begin position="154"/>
        <end position="164"/>
    </location>
</feature>
<dbReference type="Proteomes" id="UP001519325">
    <property type="component" value="Unassembled WGS sequence"/>
</dbReference>
<feature type="domain" description="HTH marR-type" evidence="5">
    <location>
        <begin position="8"/>
        <end position="139"/>
    </location>
</feature>
<name>A0ABS4QH16_9NOCA</name>
<keyword evidence="1" id="KW-0805">Transcription regulation</keyword>
<evidence type="ECO:0000256" key="2">
    <source>
        <dbReference type="ARBA" id="ARBA00023125"/>
    </source>
</evidence>
<organism evidence="6 7">
    <name type="scientific">Nocardia goodfellowii</name>
    <dbReference type="NCBI Taxonomy" id="882446"/>
    <lineage>
        <taxon>Bacteria</taxon>
        <taxon>Bacillati</taxon>
        <taxon>Actinomycetota</taxon>
        <taxon>Actinomycetes</taxon>
        <taxon>Mycobacteriales</taxon>
        <taxon>Nocardiaceae</taxon>
        <taxon>Nocardia</taxon>
    </lineage>
</organism>
<gene>
    <name evidence="6" type="ORF">BJ987_003902</name>
</gene>
<proteinExistence type="predicted"/>
<dbReference type="GO" id="GO:0003677">
    <property type="term" value="F:DNA binding"/>
    <property type="evidence" value="ECO:0007669"/>
    <property type="project" value="UniProtKB-KW"/>
</dbReference>
<evidence type="ECO:0000313" key="7">
    <source>
        <dbReference type="Proteomes" id="UP001519325"/>
    </source>
</evidence>
<evidence type="ECO:0000259" key="5">
    <source>
        <dbReference type="PROSITE" id="PS50995"/>
    </source>
</evidence>
<dbReference type="InterPro" id="IPR023187">
    <property type="entry name" value="Tscrpt_reg_MarR-type_CS"/>
</dbReference>
<reference evidence="6 7" key="1">
    <citation type="submission" date="2021-03" db="EMBL/GenBank/DDBJ databases">
        <title>Sequencing the genomes of 1000 actinobacteria strains.</title>
        <authorList>
            <person name="Klenk H.-P."/>
        </authorList>
    </citation>
    <scope>NUCLEOTIDE SEQUENCE [LARGE SCALE GENOMIC DNA]</scope>
    <source>
        <strain evidence="6 7">DSM 45516</strain>
    </source>
</reference>
<dbReference type="PANTHER" id="PTHR39515:SF2">
    <property type="entry name" value="HTH-TYPE TRANSCRIPTIONAL REGULATOR RV0880"/>
    <property type="match status" value="1"/>
</dbReference>
<protein>
    <submittedName>
        <fullName evidence="6">DNA-binding MarR family transcriptional regulator</fullName>
    </submittedName>
</protein>
<evidence type="ECO:0000256" key="4">
    <source>
        <dbReference type="SAM" id="MobiDB-lite"/>
    </source>
</evidence>
<keyword evidence="2 6" id="KW-0238">DNA-binding</keyword>
<keyword evidence="3" id="KW-0804">Transcription</keyword>
<dbReference type="PRINTS" id="PR00598">
    <property type="entry name" value="HTHMARR"/>
</dbReference>